<dbReference type="AlphaFoldDB" id="B9RTQ8"/>
<reference evidence="3" key="1">
    <citation type="journal article" date="2010" name="Nat. Biotechnol.">
        <title>Draft genome sequence of the oilseed species Ricinus communis.</title>
        <authorList>
            <person name="Chan A.P."/>
            <person name="Crabtree J."/>
            <person name="Zhao Q."/>
            <person name="Lorenzi H."/>
            <person name="Orvis J."/>
            <person name="Puiu D."/>
            <person name="Melake-Berhan A."/>
            <person name="Jones K.M."/>
            <person name="Redman J."/>
            <person name="Chen G."/>
            <person name="Cahoon E.B."/>
            <person name="Gedil M."/>
            <person name="Stanke M."/>
            <person name="Haas B.J."/>
            <person name="Wortman J.R."/>
            <person name="Fraser-Liggett C.M."/>
            <person name="Ravel J."/>
            <person name="Rabinowicz P.D."/>
        </authorList>
    </citation>
    <scope>NUCLEOTIDE SEQUENCE [LARGE SCALE GENOMIC DNA]</scope>
    <source>
        <strain evidence="3">cv. Hale</strain>
    </source>
</reference>
<evidence type="ECO:0000313" key="2">
    <source>
        <dbReference type="EMBL" id="EEF45290.1"/>
    </source>
</evidence>
<sequence length="140" mass="15837">MAVAKGVCLSHISRESTDITRLANFYKETFGFEEIESPDFGFKVIWLNLPQAFSFHLIERAPTTRLPEGPYSATSPVLDPSHLSRGHHICFSVSNFDSFVQTLQDKGIKTFQRSVPGRPVRQVFFFDPDGNGLEVQSREE</sequence>
<accession>B9RTQ8</accession>
<dbReference type="Gene3D" id="3.10.180.10">
    <property type="entry name" value="2,3-Dihydroxybiphenyl 1,2-Dioxygenase, domain 1"/>
    <property type="match status" value="1"/>
</dbReference>
<protein>
    <submittedName>
        <fullName evidence="2">Lactoylglutathione lyase, putative</fullName>
    </submittedName>
</protein>
<evidence type="ECO:0000313" key="3">
    <source>
        <dbReference type="Proteomes" id="UP000008311"/>
    </source>
</evidence>
<dbReference type="InParanoid" id="B9RTQ8"/>
<dbReference type="EMBL" id="EQ973814">
    <property type="protein sequence ID" value="EEF45290.1"/>
    <property type="molecule type" value="Genomic_DNA"/>
</dbReference>
<keyword evidence="2" id="KW-0456">Lyase</keyword>
<dbReference type="GO" id="GO:0016829">
    <property type="term" value="F:lyase activity"/>
    <property type="evidence" value="ECO:0007669"/>
    <property type="project" value="UniProtKB-KW"/>
</dbReference>
<evidence type="ECO:0000259" key="1">
    <source>
        <dbReference type="PROSITE" id="PS51819"/>
    </source>
</evidence>
<dbReference type="Pfam" id="PF00903">
    <property type="entry name" value="Glyoxalase"/>
    <property type="match status" value="1"/>
</dbReference>
<dbReference type="CDD" id="cd07245">
    <property type="entry name" value="VOC_like"/>
    <property type="match status" value="1"/>
</dbReference>
<dbReference type="OrthoDB" id="16820at2759"/>
<organism evidence="2 3">
    <name type="scientific">Ricinus communis</name>
    <name type="common">Castor bean</name>
    <dbReference type="NCBI Taxonomy" id="3988"/>
    <lineage>
        <taxon>Eukaryota</taxon>
        <taxon>Viridiplantae</taxon>
        <taxon>Streptophyta</taxon>
        <taxon>Embryophyta</taxon>
        <taxon>Tracheophyta</taxon>
        <taxon>Spermatophyta</taxon>
        <taxon>Magnoliopsida</taxon>
        <taxon>eudicotyledons</taxon>
        <taxon>Gunneridae</taxon>
        <taxon>Pentapetalae</taxon>
        <taxon>rosids</taxon>
        <taxon>fabids</taxon>
        <taxon>Malpighiales</taxon>
        <taxon>Euphorbiaceae</taxon>
        <taxon>Acalyphoideae</taxon>
        <taxon>Acalypheae</taxon>
        <taxon>Ricinus</taxon>
    </lineage>
</organism>
<dbReference type="KEGG" id="rcu:8280912"/>
<dbReference type="InterPro" id="IPR004360">
    <property type="entry name" value="Glyas_Fos-R_dOase_dom"/>
</dbReference>
<gene>
    <name evidence="2" type="ORF">RCOM_0911940</name>
</gene>
<feature type="domain" description="VOC" evidence="1">
    <location>
        <begin position="8"/>
        <end position="138"/>
    </location>
</feature>
<dbReference type="PANTHER" id="PTHR47802:SF1">
    <property type="entry name" value="GLYOXALASE FAMILY PROTEIN, EXPRESSED"/>
    <property type="match status" value="1"/>
</dbReference>
<dbReference type="SUPFAM" id="SSF54593">
    <property type="entry name" value="Glyoxalase/Bleomycin resistance protein/Dihydroxybiphenyl dioxygenase"/>
    <property type="match status" value="1"/>
</dbReference>
<dbReference type="OMA" id="VIWLKLP"/>
<dbReference type="Proteomes" id="UP000008311">
    <property type="component" value="Unassembled WGS sequence"/>
</dbReference>
<name>B9RTQ8_RICCO</name>
<dbReference type="PROSITE" id="PS51819">
    <property type="entry name" value="VOC"/>
    <property type="match status" value="1"/>
</dbReference>
<dbReference type="FunCoup" id="B9RTQ8">
    <property type="interactions" value="49"/>
</dbReference>
<dbReference type="STRING" id="3988.B9RTQ8"/>
<dbReference type="InterPro" id="IPR029068">
    <property type="entry name" value="Glyas_Bleomycin-R_OHBP_Dase"/>
</dbReference>
<keyword evidence="3" id="KW-1185">Reference proteome</keyword>
<dbReference type="PANTHER" id="PTHR47802">
    <property type="entry name" value="GLYOXALASE FAMILY PROTEIN, EXPRESSED"/>
    <property type="match status" value="1"/>
</dbReference>
<dbReference type="eggNOG" id="KOG2944">
    <property type="taxonomic scope" value="Eukaryota"/>
</dbReference>
<proteinExistence type="predicted"/>
<dbReference type="InterPro" id="IPR037523">
    <property type="entry name" value="VOC_core"/>
</dbReference>